<evidence type="ECO:0000259" key="4">
    <source>
        <dbReference type="Pfam" id="PF00294"/>
    </source>
</evidence>
<dbReference type="OrthoDB" id="9813569at2"/>
<accession>A0A369QIA0</accession>
<dbReference type="PANTHER" id="PTHR43085">
    <property type="entry name" value="HEXOKINASE FAMILY MEMBER"/>
    <property type="match status" value="1"/>
</dbReference>
<reference evidence="5 6" key="1">
    <citation type="submission" date="2018-04" db="EMBL/GenBank/DDBJ databases">
        <title>Adhaeribacter sp. HMF7616 genome sequencing and assembly.</title>
        <authorList>
            <person name="Kang H."/>
            <person name="Kang J."/>
            <person name="Cha I."/>
            <person name="Kim H."/>
            <person name="Joh K."/>
        </authorList>
    </citation>
    <scope>NUCLEOTIDE SEQUENCE [LARGE SCALE GENOMIC DNA]</scope>
    <source>
        <strain evidence="5 6">HMF7616</strain>
    </source>
</reference>
<evidence type="ECO:0000256" key="2">
    <source>
        <dbReference type="ARBA" id="ARBA00022679"/>
    </source>
</evidence>
<sequence>MMHQIICFGETLWDMLPSGHLPGGAPMNVAIHLKYNHYNSLVISRVSTDDLGEALLDFLRKKEVSTEFIQIGKTHLTGVVKVNVDDKSEITYNIVEPVAWDYIQYDENVAKQVAQSDVFVYGSLAARSPTTRDTLLQYLPKAQLKVFDVNLRPPHFTPERIEHLLHFADIVKMNHQELELVTGWLGQLGNEQQQMEQVRQKFKLQMVILTRGENGAAVLTNEGFWEHPGYKVKVEDTIGSGDSFLATFLSNHLQQLPIPECLRKACLVGAYVASCKGATPTYDPLLLEANFA</sequence>
<evidence type="ECO:0000256" key="3">
    <source>
        <dbReference type="ARBA" id="ARBA00022777"/>
    </source>
</evidence>
<keyword evidence="2 5" id="KW-0808">Transferase</keyword>
<dbReference type="PANTHER" id="PTHR43085:SF57">
    <property type="entry name" value="CARBOHYDRATE KINASE PFKB DOMAIN-CONTAINING PROTEIN"/>
    <property type="match status" value="1"/>
</dbReference>
<organism evidence="5 6">
    <name type="scientific">Adhaeribacter pallidiroseus</name>
    <dbReference type="NCBI Taxonomy" id="2072847"/>
    <lineage>
        <taxon>Bacteria</taxon>
        <taxon>Pseudomonadati</taxon>
        <taxon>Bacteroidota</taxon>
        <taxon>Cytophagia</taxon>
        <taxon>Cytophagales</taxon>
        <taxon>Hymenobacteraceae</taxon>
        <taxon>Adhaeribacter</taxon>
    </lineage>
</organism>
<dbReference type="CDD" id="cd01167">
    <property type="entry name" value="bac_FRK"/>
    <property type="match status" value="1"/>
</dbReference>
<dbReference type="Proteomes" id="UP000253919">
    <property type="component" value="Unassembled WGS sequence"/>
</dbReference>
<dbReference type="GO" id="GO:0008865">
    <property type="term" value="F:fructokinase activity"/>
    <property type="evidence" value="ECO:0007669"/>
    <property type="project" value="UniProtKB-EC"/>
</dbReference>
<protein>
    <submittedName>
        <fullName evidence="5">Fructokinase</fullName>
        <ecNumber evidence="5">2.7.1.4</ecNumber>
    </submittedName>
</protein>
<name>A0A369QIA0_9BACT</name>
<comment type="caution">
    <text evidence="5">The sequence shown here is derived from an EMBL/GenBank/DDBJ whole genome shotgun (WGS) entry which is preliminary data.</text>
</comment>
<dbReference type="EMBL" id="QASA01000001">
    <property type="protein sequence ID" value="RDC62956.1"/>
    <property type="molecule type" value="Genomic_DNA"/>
</dbReference>
<dbReference type="Gene3D" id="3.40.1190.20">
    <property type="match status" value="1"/>
</dbReference>
<proteinExistence type="inferred from homology"/>
<evidence type="ECO:0000256" key="1">
    <source>
        <dbReference type="ARBA" id="ARBA00010688"/>
    </source>
</evidence>
<evidence type="ECO:0000313" key="6">
    <source>
        <dbReference type="Proteomes" id="UP000253919"/>
    </source>
</evidence>
<dbReference type="Pfam" id="PF00294">
    <property type="entry name" value="PfkB"/>
    <property type="match status" value="1"/>
</dbReference>
<dbReference type="InterPro" id="IPR011611">
    <property type="entry name" value="PfkB_dom"/>
</dbReference>
<dbReference type="InterPro" id="IPR050306">
    <property type="entry name" value="PfkB_Carbo_kinase"/>
</dbReference>
<keyword evidence="6" id="KW-1185">Reference proteome</keyword>
<keyword evidence="3 5" id="KW-0418">Kinase</keyword>
<comment type="similarity">
    <text evidence="1">Belongs to the carbohydrate kinase PfkB family.</text>
</comment>
<dbReference type="InterPro" id="IPR029056">
    <property type="entry name" value="Ribokinase-like"/>
</dbReference>
<gene>
    <name evidence="5" type="primary">scrK</name>
    <name evidence="5" type="ORF">AHMF7616_01555</name>
</gene>
<dbReference type="EC" id="2.7.1.4" evidence="5"/>
<dbReference type="RefSeq" id="WP_115372335.1">
    <property type="nucleotide sequence ID" value="NZ_QASA01000001.1"/>
</dbReference>
<dbReference type="SUPFAM" id="SSF53613">
    <property type="entry name" value="Ribokinase-like"/>
    <property type="match status" value="1"/>
</dbReference>
<dbReference type="AlphaFoldDB" id="A0A369QIA0"/>
<feature type="domain" description="Carbohydrate kinase PfkB" evidence="4">
    <location>
        <begin position="22"/>
        <end position="280"/>
    </location>
</feature>
<evidence type="ECO:0000313" key="5">
    <source>
        <dbReference type="EMBL" id="RDC62956.1"/>
    </source>
</evidence>